<feature type="domain" description="RNA polymerase sigma factor 70 region 4 type 2" evidence="7">
    <location>
        <begin position="96"/>
        <end position="148"/>
    </location>
</feature>
<dbReference type="PANTHER" id="PTHR43133:SF8">
    <property type="entry name" value="RNA POLYMERASE SIGMA FACTOR HI_1459-RELATED"/>
    <property type="match status" value="1"/>
</dbReference>
<organism evidence="8 9">
    <name type="scientific">Paenibacillus germinis</name>
    <dbReference type="NCBI Taxonomy" id="2654979"/>
    <lineage>
        <taxon>Bacteria</taxon>
        <taxon>Bacillati</taxon>
        <taxon>Bacillota</taxon>
        <taxon>Bacilli</taxon>
        <taxon>Bacillales</taxon>
        <taxon>Paenibacillaceae</taxon>
        <taxon>Paenibacillus</taxon>
    </lineage>
</organism>
<dbReference type="EMBL" id="WHOC01000137">
    <property type="protein sequence ID" value="NOU89023.1"/>
    <property type="molecule type" value="Genomic_DNA"/>
</dbReference>
<feature type="domain" description="RNA polymerase sigma-70 region 2" evidence="6">
    <location>
        <begin position="7"/>
        <end position="71"/>
    </location>
</feature>
<name>A0ABX1Z6L6_9BACL</name>
<dbReference type="InterPro" id="IPR013325">
    <property type="entry name" value="RNA_pol_sigma_r2"/>
</dbReference>
<evidence type="ECO:0000256" key="2">
    <source>
        <dbReference type="ARBA" id="ARBA00023015"/>
    </source>
</evidence>
<evidence type="ECO:0000256" key="4">
    <source>
        <dbReference type="ARBA" id="ARBA00023125"/>
    </source>
</evidence>
<gene>
    <name evidence="8" type="ORF">GC102_25225</name>
</gene>
<dbReference type="InterPro" id="IPR013249">
    <property type="entry name" value="RNA_pol_sigma70_r4_t2"/>
</dbReference>
<dbReference type="Gene3D" id="1.10.1740.10">
    <property type="match status" value="1"/>
</dbReference>
<dbReference type="Pfam" id="PF08281">
    <property type="entry name" value="Sigma70_r4_2"/>
    <property type="match status" value="1"/>
</dbReference>
<keyword evidence="4" id="KW-0238">DNA-binding</keyword>
<keyword evidence="9" id="KW-1185">Reference proteome</keyword>
<dbReference type="Proteomes" id="UP000658690">
    <property type="component" value="Unassembled WGS sequence"/>
</dbReference>
<comment type="caution">
    <text evidence="8">The sequence shown here is derived from an EMBL/GenBank/DDBJ whole genome shotgun (WGS) entry which is preliminary data.</text>
</comment>
<evidence type="ECO:0000256" key="1">
    <source>
        <dbReference type="ARBA" id="ARBA00010641"/>
    </source>
</evidence>
<evidence type="ECO:0000313" key="9">
    <source>
        <dbReference type="Proteomes" id="UP000658690"/>
    </source>
</evidence>
<dbReference type="Gene3D" id="1.10.10.10">
    <property type="entry name" value="Winged helix-like DNA-binding domain superfamily/Winged helix DNA-binding domain"/>
    <property type="match status" value="1"/>
</dbReference>
<dbReference type="Pfam" id="PF04542">
    <property type="entry name" value="Sigma70_r2"/>
    <property type="match status" value="1"/>
</dbReference>
<keyword evidence="3" id="KW-0731">Sigma factor</keyword>
<evidence type="ECO:0000313" key="8">
    <source>
        <dbReference type="EMBL" id="NOU89023.1"/>
    </source>
</evidence>
<dbReference type="PANTHER" id="PTHR43133">
    <property type="entry name" value="RNA POLYMERASE ECF-TYPE SIGMA FACTO"/>
    <property type="match status" value="1"/>
</dbReference>
<dbReference type="InterPro" id="IPR007627">
    <property type="entry name" value="RNA_pol_sigma70_r2"/>
</dbReference>
<dbReference type="InterPro" id="IPR036388">
    <property type="entry name" value="WH-like_DNA-bd_sf"/>
</dbReference>
<dbReference type="InterPro" id="IPR013324">
    <property type="entry name" value="RNA_pol_sigma_r3/r4-like"/>
</dbReference>
<evidence type="ECO:0000256" key="5">
    <source>
        <dbReference type="ARBA" id="ARBA00023163"/>
    </source>
</evidence>
<sequence length="228" mass="26138">MVVQLLLQYETDLKNYCSMLTGTPWDADDLYQETHLKVMKAEQKFLHHPSPKALLFRIASNAWIDECRKRKADIGLPNNYESISLGVDMYSLDIKDCLEYLVATVPPFQAVAILLIDVFNYTSREVAEMLGNTEGSVKAALYRARKRLIALGVSEKGMYVQRNNTEERSLLINQFLEAFHLQEPMKIAEAYLRLTQVGIQTERHLILGKLFFTFRDPEGNAFTIIAEK</sequence>
<evidence type="ECO:0000259" key="6">
    <source>
        <dbReference type="Pfam" id="PF04542"/>
    </source>
</evidence>
<reference evidence="8 9" key="1">
    <citation type="submission" date="2019-10" db="EMBL/GenBank/DDBJ databases">
        <title>Description of Paenibacillus choica sp. nov.</title>
        <authorList>
            <person name="Carlier A."/>
            <person name="Qi S."/>
        </authorList>
    </citation>
    <scope>NUCLEOTIDE SEQUENCE [LARGE SCALE GENOMIC DNA]</scope>
    <source>
        <strain evidence="8 9">LMG 31460</strain>
    </source>
</reference>
<proteinExistence type="inferred from homology"/>
<comment type="similarity">
    <text evidence="1">Belongs to the sigma-70 factor family. ECF subfamily.</text>
</comment>
<protein>
    <submittedName>
        <fullName evidence="8">Sigma-70 family RNA polymerase sigma factor</fullName>
    </submittedName>
</protein>
<dbReference type="NCBIfam" id="TIGR02937">
    <property type="entry name" value="sigma70-ECF"/>
    <property type="match status" value="1"/>
</dbReference>
<evidence type="ECO:0000256" key="3">
    <source>
        <dbReference type="ARBA" id="ARBA00023082"/>
    </source>
</evidence>
<dbReference type="SUPFAM" id="SSF88946">
    <property type="entry name" value="Sigma2 domain of RNA polymerase sigma factors"/>
    <property type="match status" value="1"/>
</dbReference>
<dbReference type="RefSeq" id="WP_171691986.1">
    <property type="nucleotide sequence ID" value="NZ_WHOC01000137.1"/>
</dbReference>
<dbReference type="InterPro" id="IPR039425">
    <property type="entry name" value="RNA_pol_sigma-70-like"/>
</dbReference>
<dbReference type="SUPFAM" id="SSF88659">
    <property type="entry name" value="Sigma3 and sigma4 domains of RNA polymerase sigma factors"/>
    <property type="match status" value="1"/>
</dbReference>
<accession>A0ABX1Z6L6</accession>
<evidence type="ECO:0000259" key="7">
    <source>
        <dbReference type="Pfam" id="PF08281"/>
    </source>
</evidence>
<dbReference type="InterPro" id="IPR014284">
    <property type="entry name" value="RNA_pol_sigma-70_dom"/>
</dbReference>
<keyword evidence="2" id="KW-0805">Transcription regulation</keyword>
<keyword evidence="5" id="KW-0804">Transcription</keyword>